<dbReference type="InterPro" id="IPR016032">
    <property type="entry name" value="Sig_transdc_resp-reg_C-effctor"/>
</dbReference>
<evidence type="ECO:0000256" key="1">
    <source>
        <dbReference type="ARBA" id="ARBA00023125"/>
    </source>
</evidence>
<evidence type="ECO:0000256" key="2">
    <source>
        <dbReference type="PROSITE-ProRule" id="PRU01091"/>
    </source>
</evidence>
<dbReference type="InterPro" id="IPR011990">
    <property type="entry name" value="TPR-like_helical_dom_sf"/>
</dbReference>
<sequence length="509" mass="55180">MLGAAGSLIPKDWLLDQVWPNCDVAEESLTRCIYALRKLLGRQNDYIKTIYGKGYRFVGEVVERAALTSAPSSAPSLLVLPVRVQGDDCGRELQCEVIRQLAAAFGESLCVMPAGLTADVQAADDCLSMVERMTPDYYLSVRCVVRAGYWALSVELVRGRDHALLHSEALVAANDRDEVLQRLISLVAQRLPGLRPVTSACRSYPLALAYLNGLLELQAYTAQSLGEALIEFLHCLQLDASYAPPWCGLADTYLAMANLGLLARDKALAQAQQALTQALALEPDNTPATVRLALLTSLQGASDAAEALFRPALLGGDRAGTRYHYAWHQWCSGRPEQALQSIEISLVEDPASVAALLLRARIAFELDTQRGLAAIQAAIGVLGTGHEGVDAMHALILDACGDSVAALGVIEGAGLLQVQTGEVGLVACYVRAASDPVEARRHYERWRAASNHPPLCPVQLSVLRRLEGDFCVAHLWYELERKACPWQRAQLGDPRLRGLADLASERLQA</sequence>
<dbReference type="AlphaFoldDB" id="A0A423GNF9"/>
<dbReference type="Gene3D" id="1.10.10.10">
    <property type="entry name" value="Winged helix-like DNA-binding domain superfamily/Winged helix DNA-binding domain"/>
    <property type="match status" value="1"/>
</dbReference>
<keyword evidence="1 2" id="KW-0238">DNA-binding</keyword>
<comment type="caution">
    <text evidence="4">The sequence shown here is derived from an EMBL/GenBank/DDBJ whole genome shotgun (WGS) entry which is preliminary data.</text>
</comment>
<protein>
    <recommendedName>
        <fullName evidence="3">OmpR/PhoB-type domain-containing protein</fullName>
    </recommendedName>
</protein>
<evidence type="ECO:0000259" key="3">
    <source>
        <dbReference type="PROSITE" id="PS51755"/>
    </source>
</evidence>
<dbReference type="InterPro" id="IPR001867">
    <property type="entry name" value="OmpR/PhoB-type_DNA-bd"/>
</dbReference>
<dbReference type="Gene3D" id="1.25.40.10">
    <property type="entry name" value="Tetratricopeptide repeat domain"/>
    <property type="match status" value="1"/>
</dbReference>
<feature type="domain" description="OmpR/PhoB-type" evidence="3">
    <location>
        <begin position="1"/>
        <end position="59"/>
    </location>
</feature>
<feature type="DNA-binding region" description="OmpR/PhoB-type" evidence="2">
    <location>
        <begin position="1"/>
        <end position="59"/>
    </location>
</feature>
<name>A0A423GNF9_9PSED</name>
<reference evidence="4 5" key="1">
    <citation type="submission" date="2016-10" db="EMBL/GenBank/DDBJ databases">
        <title>Comparative genome analysis of multiple Pseudomonas spp. focuses on biocontrol and plant growth promoting traits.</title>
        <authorList>
            <person name="Tao X.-Y."/>
            <person name="Taylor C.G."/>
        </authorList>
    </citation>
    <scope>NUCLEOTIDE SEQUENCE [LARGE SCALE GENOMIC DNA]</scope>
    <source>
        <strain evidence="4 5">37D10</strain>
    </source>
</reference>
<dbReference type="GO" id="GO:0003677">
    <property type="term" value="F:DNA binding"/>
    <property type="evidence" value="ECO:0007669"/>
    <property type="project" value="UniProtKB-UniRule"/>
</dbReference>
<gene>
    <name evidence="4" type="ORF">BK658_19660</name>
</gene>
<dbReference type="Pfam" id="PF00486">
    <property type="entry name" value="Trans_reg_C"/>
    <property type="match status" value="1"/>
</dbReference>
<dbReference type="GO" id="GO:0006355">
    <property type="term" value="P:regulation of DNA-templated transcription"/>
    <property type="evidence" value="ECO:0007669"/>
    <property type="project" value="InterPro"/>
</dbReference>
<dbReference type="InterPro" id="IPR036388">
    <property type="entry name" value="WH-like_DNA-bd_sf"/>
</dbReference>
<dbReference type="EMBL" id="MOBI01000021">
    <property type="protein sequence ID" value="ROM93878.1"/>
    <property type="molecule type" value="Genomic_DNA"/>
</dbReference>
<dbReference type="SUPFAM" id="SSF46894">
    <property type="entry name" value="C-terminal effector domain of the bipartite response regulators"/>
    <property type="match status" value="1"/>
</dbReference>
<dbReference type="Proteomes" id="UP000284684">
    <property type="component" value="Unassembled WGS sequence"/>
</dbReference>
<evidence type="ECO:0000313" key="5">
    <source>
        <dbReference type="Proteomes" id="UP000284684"/>
    </source>
</evidence>
<dbReference type="GO" id="GO:0000160">
    <property type="term" value="P:phosphorelay signal transduction system"/>
    <property type="evidence" value="ECO:0007669"/>
    <property type="project" value="InterPro"/>
</dbReference>
<organism evidence="4 5">
    <name type="scientific">Pseudomonas brassicacearum</name>
    <dbReference type="NCBI Taxonomy" id="930166"/>
    <lineage>
        <taxon>Bacteria</taxon>
        <taxon>Pseudomonadati</taxon>
        <taxon>Pseudomonadota</taxon>
        <taxon>Gammaproteobacteria</taxon>
        <taxon>Pseudomonadales</taxon>
        <taxon>Pseudomonadaceae</taxon>
        <taxon>Pseudomonas</taxon>
    </lineage>
</organism>
<dbReference type="PROSITE" id="PS51755">
    <property type="entry name" value="OMPR_PHOB"/>
    <property type="match status" value="1"/>
</dbReference>
<accession>A0A423GNF9</accession>
<dbReference type="SUPFAM" id="SSF48452">
    <property type="entry name" value="TPR-like"/>
    <property type="match status" value="1"/>
</dbReference>
<evidence type="ECO:0000313" key="4">
    <source>
        <dbReference type="EMBL" id="ROM93878.1"/>
    </source>
</evidence>
<proteinExistence type="predicted"/>